<proteinExistence type="predicted"/>
<comment type="caution">
    <text evidence="1">The sequence shown here is derived from an EMBL/GenBank/DDBJ whole genome shotgun (WGS) entry which is preliminary data.</text>
</comment>
<name>A0ABS5R008_9LACO</name>
<dbReference type="EMBL" id="JAAMFK010000004">
    <property type="protein sequence ID" value="MBS9338778.1"/>
    <property type="molecule type" value="Genomic_DNA"/>
</dbReference>
<dbReference type="Proteomes" id="UP001519504">
    <property type="component" value="Unassembled WGS sequence"/>
</dbReference>
<sequence>MPEILVFRGGMVKSDEKGCVMQEFLEFLFENLESAAKVVEIIKNLKEIFKK</sequence>
<gene>
    <name evidence="1" type="ORF">G6R29_03960</name>
</gene>
<evidence type="ECO:0000313" key="1">
    <source>
        <dbReference type="EMBL" id="MBS9338778.1"/>
    </source>
</evidence>
<evidence type="ECO:0000313" key="2">
    <source>
        <dbReference type="Proteomes" id="UP001519504"/>
    </source>
</evidence>
<accession>A0ABS5R008</accession>
<organism evidence="1 2">
    <name type="scientific">Fructobacillus broussonetiae</name>
    <dbReference type="NCBI Taxonomy" id="2713173"/>
    <lineage>
        <taxon>Bacteria</taxon>
        <taxon>Bacillati</taxon>
        <taxon>Bacillota</taxon>
        <taxon>Bacilli</taxon>
        <taxon>Lactobacillales</taxon>
        <taxon>Lactobacillaceae</taxon>
        <taxon>Fructobacillus</taxon>
    </lineage>
</organism>
<keyword evidence="2" id="KW-1185">Reference proteome</keyword>
<dbReference type="RefSeq" id="WP_213809062.1">
    <property type="nucleotide sequence ID" value="NZ_JAAMFK010000004.1"/>
</dbReference>
<reference evidence="1 2" key="1">
    <citation type="submission" date="2020-02" db="EMBL/GenBank/DDBJ databases">
        <title>Fructobacillus sp. isolated from paper mulberry of Taiwan.</title>
        <authorList>
            <person name="Lin S.-T."/>
        </authorList>
    </citation>
    <scope>NUCLEOTIDE SEQUENCE [LARGE SCALE GENOMIC DNA]</scope>
    <source>
        <strain evidence="1 2">M2-14</strain>
    </source>
</reference>
<protein>
    <submittedName>
        <fullName evidence="1">Uncharacterized protein</fullName>
    </submittedName>
</protein>